<dbReference type="Pfam" id="PF08031">
    <property type="entry name" value="BBE"/>
    <property type="match status" value="1"/>
</dbReference>
<name>A0A9P4M4Z4_9PEZI</name>
<keyword evidence="3" id="KW-0732">Signal</keyword>
<dbReference type="GO" id="GO:0016491">
    <property type="term" value="F:oxidoreductase activity"/>
    <property type="evidence" value="ECO:0007669"/>
    <property type="project" value="UniProtKB-KW"/>
</dbReference>
<evidence type="ECO:0000256" key="2">
    <source>
        <dbReference type="ARBA" id="ARBA00023002"/>
    </source>
</evidence>
<dbReference type="PROSITE" id="PS51387">
    <property type="entry name" value="FAD_PCMH"/>
    <property type="match status" value="1"/>
</dbReference>
<dbReference type="EMBL" id="ML978128">
    <property type="protein sequence ID" value="KAF2097315.1"/>
    <property type="molecule type" value="Genomic_DNA"/>
</dbReference>
<dbReference type="InterPro" id="IPR050432">
    <property type="entry name" value="FAD-linked_Oxidoreductases_BP"/>
</dbReference>
<dbReference type="InterPro" id="IPR006094">
    <property type="entry name" value="Oxid_FAD_bind_N"/>
</dbReference>
<dbReference type="PANTHER" id="PTHR13878">
    <property type="entry name" value="GULONOLACTONE OXIDASE"/>
    <property type="match status" value="1"/>
</dbReference>
<dbReference type="Proteomes" id="UP000799772">
    <property type="component" value="Unassembled WGS sequence"/>
</dbReference>
<keyword evidence="2" id="KW-0560">Oxidoreductase</keyword>
<organism evidence="5 6">
    <name type="scientific">Rhizodiscina lignyota</name>
    <dbReference type="NCBI Taxonomy" id="1504668"/>
    <lineage>
        <taxon>Eukaryota</taxon>
        <taxon>Fungi</taxon>
        <taxon>Dikarya</taxon>
        <taxon>Ascomycota</taxon>
        <taxon>Pezizomycotina</taxon>
        <taxon>Dothideomycetes</taxon>
        <taxon>Pleosporomycetidae</taxon>
        <taxon>Aulographales</taxon>
        <taxon>Rhizodiscinaceae</taxon>
        <taxon>Rhizodiscina</taxon>
    </lineage>
</organism>
<evidence type="ECO:0000259" key="4">
    <source>
        <dbReference type="PROSITE" id="PS51387"/>
    </source>
</evidence>
<evidence type="ECO:0000256" key="3">
    <source>
        <dbReference type="SAM" id="SignalP"/>
    </source>
</evidence>
<feature type="signal peptide" evidence="3">
    <location>
        <begin position="1"/>
        <end position="17"/>
    </location>
</feature>
<dbReference type="Gene3D" id="3.30.465.10">
    <property type="match status" value="2"/>
</dbReference>
<gene>
    <name evidence="5" type="ORF">NA57DRAFT_41810</name>
</gene>
<reference evidence="5" key="1">
    <citation type="journal article" date="2020" name="Stud. Mycol.">
        <title>101 Dothideomycetes genomes: a test case for predicting lifestyles and emergence of pathogens.</title>
        <authorList>
            <person name="Haridas S."/>
            <person name="Albert R."/>
            <person name="Binder M."/>
            <person name="Bloem J."/>
            <person name="Labutti K."/>
            <person name="Salamov A."/>
            <person name="Andreopoulos B."/>
            <person name="Baker S."/>
            <person name="Barry K."/>
            <person name="Bills G."/>
            <person name="Bluhm B."/>
            <person name="Cannon C."/>
            <person name="Castanera R."/>
            <person name="Culley D."/>
            <person name="Daum C."/>
            <person name="Ezra D."/>
            <person name="Gonzalez J."/>
            <person name="Henrissat B."/>
            <person name="Kuo A."/>
            <person name="Liang C."/>
            <person name="Lipzen A."/>
            <person name="Lutzoni F."/>
            <person name="Magnuson J."/>
            <person name="Mondo S."/>
            <person name="Nolan M."/>
            <person name="Ohm R."/>
            <person name="Pangilinan J."/>
            <person name="Park H.-J."/>
            <person name="Ramirez L."/>
            <person name="Alfaro M."/>
            <person name="Sun H."/>
            <person name="Tritt A."/>
            <person name="Yoshinaga Y."/>
            <person name="Zwiers L.-H."/>
            <person name="Turgeon B."/>
            <person name="Goodwin S."/>
            <person name="Spatafora J."/>
            <person name="Crous P."/>
            <person name="Grigoriev I."/>
        </authorList>
    </citation>
    <scope>NUCLEOTIDE SEQUENCE</scope>
    <source>
        <strain evidence="5">CBS 133067</strain>
    </source>
</reference>
<dbReference type="SUPFAM" id="SSF56176">
    <property type="entry name" value="FAD-binding/transporter-associated domain-like"/>
    <property type="match status" value="1"/>
</dbReference>
<proteinExistence type="inferred from homology"/>
<evidence type="ECO:0000313" key="5">
    <source>
        <dbReference type="EMBL" id="KAF2097315.1"/>
    </source>
</evidence>
<keyword evidence="6" id="KW-1185">Reference proteome</keyword>
<evidence type="ECO:0000313" key="6">
    <source>
        <dbReference type="Proteomes" id="UP000799772"/>
    </source>
</evidence>
<comment type="similarity">
    <text evidence="1">Belongs to the oxygen-dependent FAD-linked oxidoreductase family.</text>
</comment>
<feature type="domain" description="FAD-binding PCMH-type" evidence="4">
    <location>
        <begin position="120"/>
        <end position="305"/>
    </location>
</feature>
<sequence length="585" mass="64651">MGSLFFYLLCLLPFVLCKNAQRPNDNWQQLNQTVGGRLFRGTPLALPCFSFYEGHPHDRDPASCAALQKNYTDADIRIDLYAGFMNSQDEICASNASNQCLLDSMNPLDPLAYTDVSCNQGSVSPYYVAIKTAEDIRAAFEFSRRTGTRLSIKATGHDYLTRNSLKGSLALWMRWLQDISLTDAFVPDSCGHTYKQATVAMTVGAGVTMGEAYTFADKHKVTYIGGYGSTIGVSGGFTQGGGHSVLSPVYGLGVDRVLQYKIVTPDGVLRTTNECQNPDLFWALRGGGGGTFGVVIESTHKVEPVIPLAVASMSYPIAPDMSNVLPFLNMCVNNSLRWAKEGWGGHIQFMTTNLIHVNPLLSLEEAEKSMGPATEFVKSQNGTVVIEMLPSWNAFYQKYVVPNTASVGQGLIIAARFMPASLFETTEGRAKLMDFLGEIVAQGALPYIPMDTPYYLSSREGKSFGNDTSITPSWRNSIWELSWPGVWPWNSTVEEKQKAIASQNSLMEKAKELAPDSGAYMNEAFPWTVDWQQDWWGESSYMRLLEIKKRYDPDGLLSCWKCIGFKVSDSKEKFPCFGKSDEAGN</sequence>
<dbReference type="InterPro" id="IPR016169">
    <property type="entry name" value="FAD-bd_PCMH_sub2"/>
</dbReference>
<dbReference type="AlphaFoldDB" id="A0A9P4M4Z4"/>
<feature type="chain" id="PRO_5040146556" evidence="3">
    <location>
        <begin position="18"/>
        <end position="585"/>
    </location>
</feature>
<dbReference type="InterPro" id="IPR036318">
    <property type="entry name" value="FAD-bd_PCMH-like_sf"/>
</dbReference>
<evidence type="ECO:0000256" key="1">
    <source>
        <dbReference type="ARBA" id="ARBA00005466"/>
    </source>
</evidence>
<accession>A0A9P4M4Z4</accession>
<dbReference type="OrthoDB" id="9983560at2759"/>
<dbReference type="InterPro" id="IPR016166">
    <property type="entry name" value="FAD-bd_PCMH"/>
</dbReference>
<dbReference type="PANTHER" id="PTHR13878:SF91">
    <property type="entry name" value="FAD BINDING DOMAIN PROTEIN (AFU_ORTHOLOGUE AFUA_6G12070)-RELATED"/>
    <property type="match status" value="1"/>
</dbReference>
<comment type="caution">
    <text evidence="5">The sequence shown here is derived from an EMBL/GenBank/DDBJ whole genome shotgun (WGS) entry which is preliminary data.</text>
</comment>
<dbReference type="InterPro" id="IPR012951">
    <property type="entry name" value="BBE"/>
</dbReference>
<protein>
    <submittedName>
        <fullName evidence="5">FAD-binding domain-containing protein</fullName>
    </submittedName>
</protein>
<dbReference type="Pfam" id="PF01565">
    <property type="entry name" value="FAD_binding_4"/>
    <property type="match status" value="1"/>
</dbReference>
<dbReference type="GO" id="GO:0071949">
    <property type="term" value="F:FAD binding"/>
    <property type="evidence" value="ECO:0007669"/>
    <property type="project" value="InterPro"/>
</dbReference>